<feature type="domain" description="YjiS-like" evidence="1">
    <location>
        <begin position="25"/>
        <end position="59"/>
    </location>
</feature>
<comment type="caution">
    <text evidence="2">The sequence shown here is derived from an EMBL/GenBank/DDBJ whole genome shotgun (WGS) entry which is preliminary data.</text>
</comment>
<organism evidence="2 3">
    <name type="scientific">Salipiger bermudensis (strain DSM 26914 / JCM 13377 / KCTC 12554 / HTCC2601)</name>
    <name type="common">Pelagibaca bermudensis</name>
    <dbReference type="NCBI Taxonomy" id="314265"/>
    <lineage>
        <taxon>Bacteria</taxon>
        <taxon>Pseudomonadati</taxon>
        <taxon>Pseudomonadota</taxon>
        <taxon>Alphaproteobacteria</taxon>
        <taxon>Rhodobacterales</taxon>
        <taxon>Roseobacteraceae</taxon>
        <taxon>Salipiger</taxon>
    </lineage>
</organism>
<dbReference type="STRING" id="314265.R2601_20286"/>
<dbReference type="HOGENOM" id="CLU_178481_1_0_5"/>
<dbReference type="RefSeq" id="WP_007798812.1">
    <property type="nucleotide sequence ID" value="NZ_DS022276.1"/>
</dbReference>
<dbReference type="Proteomes" id="UP000006230">
    <property type="component" value="Unassembled WGS sequence"/>
</dbReference>
<dbReference type="Pfam" id="PF06568">
    <property type="entry name" value="YjiS-like"/>
    <property type="match status" value="1"/>
</dbReference>
<sequence>MAHVTEHSVHYGLAAQFHNAVAAVRHWNARRNEYARIHDELATYSDRELADINLTRSQIPEIARAAARAV</sequence>
<proteinExistence type="predicted"/>
<accession>Q0FGY1</accession>
<evidence type="ECO:0000259" key="1">
    <source>
        <dbReference type="Pfam" id="PF06568"/>
    </source>
</evidence>
<protein>
    <recommendedName>
        <fullName evidence="1">YjiS-like domain-containing protein</fullName>
    </recommendedName>
</protein>
<gene>
    <name evidence="2" type="ORF">R2601_20286</name>
</gene>
<evidence type="ECO:0000313" key="2">
    <source>
        <dbReference type="EMBL" id="EAU43446.1"/>
    </source>
</evidence>
<dbReference type="AlphaFoldDB" id="Q0FGY1"/>
<keyword evidence="3" id="KW-1185">Reference proteome</keyword>
<reference evidence="2 3" key="1">
    <citation type="journal article" date="2010" name="J. Bacteriol.">
        <title>Genome sequences of Pelagibaca bermudensis HTCC2601T and Maritimibacter alkaliphilus HTCC2654T, the type strains of two marine Roseobacter genera.</title>
        <authorList>
            <person name="Thrash J.C."/>
            <person name="Cho J.C."/>
            <person name="Ferriera S."/>
            <person name="Johnson J."/>
            <person name="Vergin K.L."/>
            <person name="Giovannoni S.J."/>
        </authorList>
    </citation>
    <scope>NUCLEOTIDE SEQUENCE [LARGE SCALE GENOMIC DNA]</scope>
    <source>
        <strain evidence="3">DSM 26914 / JCM 13377 / KCTC 12554 / HTCC2601</strain>
    </source>
</reference>
<dbReference type="EMBL" id="AATQ01000089">
    <property type="protein sequence ID" value="EAU43446.1"/>
    <property type="molecule type" value="Genomic_DNA"/>
</dbReference>
<name>Q0FGY1_SALBH</name>
<evidence type="ECO:0000313" key="3">
    <source>
        <dbReference type="Proteomes" id="UP000006230"/>
    </source>
</evidence>
<dbReference type="OrthoDB" id="8244198at2"/>
<dbReference type="InterPro" id="IPR009506">
    <property type="entry name" value="YjiS-like"/>
</dbReference>